<protein>
    <submittedName>
        <fullName evidence="3">HPP family protein</fullName>
    </submittedName>
</protein>
<dbReference type="Pfam" id="PF04982">
    <property type="entry name" value="TM_HPP"/>
    <property type="match status" value="1"/>
</dbReference>
<gene>
    <name evidence="3" type="ORF">LshimejAT787_0606000</name>
</gene>
<evidence type="ECO:0000259" key="2">
    <source>
        <dbReference type="Pfam" id="PF04982"/>
    </source>
</evidence>
<evidence type="ECO:0000313" key="3">
    <source>
        <dbReference type="EMBL" id="GLB39438.1"/>
    </source>
</evidence>
<accession>A0A9P3PPY5</accession>
<dbReference type="EMBL" id="BRPK01000006">
    <property type="protein sequence ID" value="GLB39438.1"/>
    <property type="molecule type" value="Genomic_DNA"/>
</dbReference>
<keyword evidence="1" id="KW-0812">Transmembrane</keyword>
<dbReference type="PANTHER" id="PTHR33741">
    <property type="entry name" value="TRANSMEMBRANE PROTEIN DDB_G0269096-RELATED"/>
    <property type="match status" value="1"/>
</dbReference>
<keyword evidence="1" id="KW-1133">Transmembrane helix</keyword>
<keyword evidence="4" id="KW-1185">Reference proteome</keyword>
<name>A0A9P3PPY5_LYOSH</name>
<feature type="transmembrane region" description="Helical" evidence="1">
    <location>
        <begin position="48"/>
        <end position="76"/>
    </location>
</feature>
<reference evidence="3" key="1">
    <citation type="submission" date="2022-07" db="EMBL/GenBank/DDBJ databases">
        <title>The genome of Lyophyllum shimeji provides insight into the initial evolution of ectomycorrhizal fungal genome.</title>
        <authorList>
            <person name="Kobayashi Y."/>
            <person name="Shibata T."/>
            <person name="Hirakawa H."/>
            <person name="Shigenobu S."/>
            <person name="Nishiyama T."/>
            <person name="Yamada A."/>
            <person name="Hasebe M."/>
            <person name="Kawaguchi M."/>
        </authorList>
    </citation>
    <scope>NUCLEOTIDE SEQUENCE</scope>
    <source>
        <strain evidence="3">AT787</strain>
    </source>
</reference>
<evidence type="ECO:0000313" key="4">
    <source>
        <dbReference type="Proteomes" id="UP001063166"/>
    </source>
</evidence>
<dbReference type="OrthoDB" id="2016548at2759"/>
<feature type="transmembrane region" description="Helical" evidence="1">
    <location>
        <begin position="83"/>
        <end position="103"/>
    </location>
</feature>
<keyword evidence="1" id="KW-0472">Membrane</keyword>
<dbReference type="AlphaFoldDB" id="A0A9P3PPY5"/>
<feature type="transmembrane region" description="Helical" evidence="1">
    <location>
        <begin position="182"/>
        <end position="202"/>
    </location>
</feature>
<sequence length="366" mass="40278">MIDDILRPQLLCFPNRLMPRQHRLASWPSWLSRWIGYRAVPPPKRPDYIVWLWSFIGAFCGISVIQAVFGHAAYFIRRGVPSIVASYGASAVLIYGAIEAPLAQPRALIGGHFIGALTGVCITKLFHLLPTESRFQELLWLAGSLSCATSVVLMQMTGTTHPPAGATALLAAVNTEVRDMGWYYLPVVLLTSALALAVALLLNNIQRRYPAYWFHPAVPAVSLVDPELGGPEIKTAREEHLSEGLTEQRAEIFNTFDAAERLAETMRHPTPLHDTLYSQTIHETSILHDPVQSETELHVRRGAVPAKFGDFGSCSRPQRAKISLHCQARHGFGGPRSAVGFVANPLRCIKEAVVWSSSTCIRLGSS</sequence>
<dbReference type="InterPro" id="IPR058581">
    <property type="entry name" value="TM_HPP"/>
</dbReference>
<dbReference type="PANTHER" id="PTHR33741:SF5">
    <property type="entry name" value="TRANSMEMBRANE PROTEIN DDB_G0269096-RELATED"/>
    <property type="match status" value="1"/>
</dbReference>
<evidence type="ECO:0000256" key="1">
    <source>
        <dbReference type="SAM" id="Phobius"/>
    </source>
</evidence>
<dbReference type="Proteomes" id="UP001063166">
    <property type="component" value="Unassembled WGS sequence"/>
</dbReference>
<feature type="domain" description="HPP transmembrane region" evidence="2">
    <location>
        <begin position="44"/>
        <end position="210"/>
    </location>
</feature>
<feature type="transmembrane region" description="Helical" evidence="1">
    <location>
        <begin position="138"/>
        <end position="156"/>
    </location>
</feature>
<proteinExistence type="predicted"/>
<feature type="transmembrane region" description="Helical" evidence="1">
    <location>
        <begin position="109"/>
        <end position="126"/>
    </location>
</feature>
<comment type="caution">
    <text evidence="3">The sequence shown here is derived from an EMBL/GenBank/DDBJ whole genome shotgun (WGS) entry which is preliminary data.</text>
</comment>
<dbReference type="InterPro" id="IPR007065">
    <property type="entry name" value="HPP"/>
</dbReference>
<organism evidence="3 4">
    <name type="scientific">Lyophyllum shimeji</name>
    <name type="common">Hon-shimeji</name>
    <name type="synonym">Tricholoma shimeji</name>
    <dbReference type="NCBI Taxonomy" id="47721"/>
    <lineage>
        <taxon>Eukaryota</taxon>
        <taxon>Fungi</taxon>
        <taxon>Dikarya</taxon>
        <taxon>Basidiomycota</taxon>
        <taxon>Agaricomycotina</taxon>
        <taxon>Agaricomycetes</taxon>
        <taxon>Agaricomycetidae</taxon>
        <taxon>Agaricales</taxon>
        <taxon>Tricholomatineae</taxon>
        <taxon>Lyophyllaceae</taxon>
        <taxon>Lyophyllum</taxon>
    </lineage>
</organism>